<keyword evidence="3" id="KW-1133">Transmembrane helix</keyword>
<protein>
    <submittedName>
        <fullName evidence="4">Receptor expression-enhancing protein 4</fullName>
    </submittedName>
</protein>
<evidence type="ECO:0000313" key="5">
    <source>
        <dbReference type="Proteomes" id="UP000054408"/>
    </source>
</evidence>
<proteinExistence type="inferred from homology"/>
<name>A0A0L0DCN3_THETB</name>
<dbReference type="PANTHER" id="PTHR12300">
    <property type="entry name" value="HVA22-LIKE PROTEINS"/>
    <property type="match status" value="1"/>
</dbReference>
<dbReference type="EMBL" id="GL349459">
    <property type="protein sequence ID" value="KNC50010.1"/>
    <property type="molecule type" value="Genomic_DNA"/>
</dbReference>
<keyword evidence="3" id="KW-0472">Membrane</keyword>
<dbReference type="GO" id="GO:0016020">
    <property type="term" value="C:membrane"/>
    <property type="evidence" value="ECO:0007669"/>
    <property type="project" value="UniProtKB-SubCell"/>
</dbReference>
<keyword evidence="5" id="KW-1185">Reference proteome</keyword>
<feature type="region of interest" description="Disordered" evidence="2">
    <location>
        <begin position="162"/>
        <end position="202"/>
    </location>
</feature>
<evidence type="ECO:0000256" key="3">
    <source>
        <dbReference type="SAM" id="Phobius"/>
    </source>
</evidence>
<dbReference type="InterPro" id="IPR004345">
    <property type="entry name" value="TB2_DP1_HVA22"/>
</dbReference>
<comment type="similarity">
    <text evidence="1">Belongs to the DP1 family.</text>
</comment>
<feature type="transmembrane region" description="Helical" evidence="3">
    <location>
        <begin position="6"/>
        <end position="27"/>
    </location>
</feature>
<feature type="compositionally biased region" description="Acidic residues" evidence="2">
    <location>
        <begin position="167"/>
        <end position="176"/>
    </location>
</feature>
<feature type="compositionally biased region" description="Pro residues" evidence="2">
    <location>
        <begin position="181"/>
        <end position="195"/>
    </location>
</feature>
<dbReference type="OMA" id="SYNQVMR"/>
<dbReference type="OrthoDB" id="10009287at2759"/>
<feature type="transmembrane region" description="Helical" evidence="3">
    <location>
        <begin position="39"/>
        <end position="61"/>
    </location>
</feature>
<dbReference type="AlphaFoldDB" id="A0A0L0DCN3"/>
<sequence length="261" mass="28163">MIGYYLAYVLSLVIGIMFPAYHSFKALEAQSLDGCEQWLTYWVCFAAFSLMPSFLISWVPLYYEGEVLFLLWLQLPQTQGAHWLFHRYIRPHLKHNEEHIDRHLAELSTKGIEKVRSLSASYIPTMSSIIINGVTYAQKVATSSLAADARAQAAAAAAAAAPAEDAPAADEDDGDDAGVALPPPASPTPLTPPPASASVAAVTDENAATDAADEIVINGMVYTRTASLPAKTSVSPEARHGAAKPRTISSMFRRHPTLPRA</sequence>
<keyword evidence="3" id="KW-0812">Transmembrane</keyword>
<keyword evidence="4" id="KW-0675">Receptor</keyword>
<evidence type="ECO:0000313" key="4">
    <source>
        <dbReference type="EMBL" id="KNC50010.1"/>
    </source>
</evidence>
<gene>
    <name evidence="4" type="ORF">AMSG_05766</name>
</gene>
<evidence type="ECO:0000256" key="1">
    <source>
        <dbReference type="RuleBase" id="RU362006"/>
    </source>
</evidence>
<dbReference type="GeneID" id="25565099"/>
<evidence type="ECO:0000256" key="2">
    <source>
        <dbReference type="SAM" id="MobiDB-lite"/>
    </source>
</evidence>
<feature type="region of interest" description="Disordered" evidence="2">
    <location>
        <begin position="230"/>
        <end position="261"/>
    </location>
</feature>
<dbReference type="Pfam" id="PF03134">
    <property type="entry name" value="TB2_DP1_HVA22"/>
    <property type="match status" value="1"/>
</dbReference>
<dbReference type="Proteomes" id="UP000054408">
    <property type="component" value="Unassembled WGS sequence"/>
</dbReference>
<organism evidence="4 5">
    <name type="scientific">Thecamonas trahens ATCC 50062</name>
    <dbReference type="NCBI Taxonomy" id="461836"/>
    <lineage>
        <taxon>Eukaryota</taxon>
        <taxon>Apusozoa</taxon>
        <taxon>Apusomonadida</taxon>
        <taxon>Apusomonadidae</taxon>
        <taxon>Thecamonas</taxon>
    </lineage>
</organism>
<dbReference type="RefSeq" id="XP_013757177.1">
    <property type="nucleotide sequence ID" value="XM_013901723.1"/>
</dbReference>
<reference evidence="4 5" key="1">
    <citation type="submission" date="2010-05" db="EMBL/GenBank/DDBJ databases">
        <title>The Genome Sequence of Thecamonas trahens ATCC 50062.</title>
        <authorList>
            <consortium name="The Broad Institute Genome Sequencing Platform"/>
            <person name="Russ C."/>
            <person name="Cuomo C."/>
            <person name="Shea T."/>
            <person name="Young S.K."/>
            <person name="Zeng Q."/>
            <person name="Koehrsen M."/>
            <person name="Haas B."/>
            <person name="Borodovsky M."/>
            <person name="Guigo R."/>
            <person name="Alvarado L."/>
            <person name="Berlin A."/>
            <person name="Bochicchio J."/>
            <person name="Borenstein D."/>
            <person name="Chapman S."/>
            <person name="Chen Z."/>
            <person name="Freedman E."/>
            <person name="Gellesch M."/>
            <person name="Goldberg J."/>
            <person name="Griggs A."/>
            <person name="Gujja S."/>
            <person name="Heilman E."/>
            <person name="Heiman D."/>
            <person name="Hepburn T."/>
            <person name="Howarth C."/>
            <person name="Jen D."/>
            <person name="Larson L."/>
            <person name="Mehta T."/>
            <person name="Park D."/>
            <person name="Pearson M."/>
            <person name="Roberts A."/>
            <person name="Saif S."/>
            <person name="Shenoy N."/>
            <person name="Sisk P."/>
            <person name="Stolte C."/>
            <person name="Sykes S."/>
            <person name="Thomson T."/>
            <person name="Walk T."/>
            <person name="White J."/>
            <person name="Yandava C."/>
            <person name="Burger G."/>
            <person name="Gray M.W."/>
            <person name="Holland P.W.H."/>
            <person name="King N."/>
            <person name="Lang F.B.F."/>
            <person name="Roger A.J."/>
            <person name="Ruiz-Trillo I."/>
            <person name="Lander E."/>
            <person name="Nusbaum C."/>
        </authorList>
    </citation>
    <scope>NUCLEOTIDE SEQUENCE [LARGE SCALE GENOMIC DNA]</scope>
    <source>
        <strain evidence="4 5">ATCC 50062</strain>
    </source>
</reference>
<comment type="subcellular location">
    <subcellularLocation>
        <location evidence="1">Membrane</location>
        <topology evidence="1">Multi-pass membrane protein</topology>
    </subcellularLocation>
</comment>
<feature type="compositionally biased region" description="Basic residues" evidence="2">
    <location>
        <begin position="252"/>
        <end position="261"/>
    </location>
</feature>
<dbReference type="eggNOG" id="KOG1726">
    <property type="taxonomic scope" value="Eukaryota"/>
</dbReference>
<accession>A0A0L0DCN3</accession>